<gene>
    <name evidence="1" type="ORF">TPC1_20104</name>
</gene>
<dbReference type="InterPro" id="IPR026906">
    <property type="entry name" value="LRR_5"/>
</dbReference>
<dbReference type="AlphaFoldDB" id="A0A146K1H6"/>
<protein>
    <submittedName>
        <fullName evidence="1">Leucine rich repeats-containing protein</fullName>
    </submittedName>
</protein>
<evidence type="ECO:0000313" key="1">
    <source>
        <dbReference type="EMBL" id="JAP90597.1"/>
    </source>
</evidence>
<feature type="non-terminal residue" evidence="1">
    <location>
        <position position="1"/>
    </location>
</feature>
<dbReference type="SUPFAM" id="SSF52058">
    <property type="entry name" value="L domain-like"/>
    <property type="match status" value="1"/>
</dbReference>
<dbReference type="Gene3D" id="3.80.10.10">
    <property type="entry name" value="Ribonuclease Inhibitor"/>
    <property type="match status" value="1"/>
</dbReference>
<dbReference type="Pfam" id="PF13306">
    <property type="entry name" value="LRR_5"/>
    <property type="match status" value="1"/>
</dbReference>
<dbReference type="EMBL" id="GDID01006009">
    <property type="protein sequence ID" value="JAP90597.1"/>
    <property type="molecule type" value="Transcribed_RNA"/>
</dbReference>
<proteinExistence type="predicted"/>
<feature type="non-terminal residue" evidence="1">
    <location>
        <position position="171"/>
    </location>
</feature>
<accession>A0A146K1H6</accession>
<dbReference type="InterPro" id="IPR032675">
    <property type="entry name" value="LRR_dom_sf"/>
</dbReference>
<reference evidence="1" key="1">
    <citation type="submission" date="2015-07" db="EMBL/GenBank/DDBJ databases">
        <title>Adaptation to a free-living lifestyle via gene acquisitions in the diplomonad Trepomonas sp. PC1.</title>
        <authorList>
            <person name="Xu F."/>
            <person name="Jerlstrom-Hultqvist J."/>
            <person name="Kolisko M."/>
            <person name="Simpson A.G.B."/>
            <person name="Roger A.J."/>
            <person name="Svard S.G."/>
            <person name="Andersson J.O."/>
        </authorList>
    </citation>
    <scope>NUCLEOTIDE SEQUENCE</scope>
    <source>
        <strain evidence="1">PC1</strain>
    </source>
</reference>
<organism evidence="1">
    <name type="scientific">Trepomonas sp. PC1</name>
    <dbReference type="NCBI Taxonomy" id="1076344"/>
    <lineage>
        <taxon>Eukaryota</taxon>
        <taxon>Metamonada</taxon>
        <taxon>Diplomonadida</taxon>
        <taxon>Hexamitidae</taxon>
        <taxon>Hexamitinae</taxon>
        <taxon>Trepomonas</taxon>
    </lineage>
</organism>
<sequence>IKLCGFYESQLEYVDMPLLEEIDSHAFSYNKFTRAFFPNLVKVTGLCHFVNCPNLLFFKAPKMENFSDLFFFDSKKLETVIAPNAILKYRTFFHCKNLQNVLAVGDFDCNCDQCPKCLNTFDQCVERGLKMPVGEKLNEQIHHNVKHRKKLICHTLLDKKLKNSIHELLES</sequence>
<name>A0A146K1H6_9EUKA</name>